<evidence type="ECO:0000256" key="1">
    <source>
        <dbReference type="SAM" id="Phobius"/>
    </source>
</evidence>
<feature type="transmembrane region" description="Helical" evidence="1">
    <location>
        <begin position="413"/>
        <end position="429"/>
    </location>
</feature>
<keyword evidence="3" id="KW-1185">Reference proteome</keyword>
<feature type="transmembrane region" description="Helical" evidence="1">
    <location>
        <begin position="75"/>
        <end position="93"/>
    </location>
</feature>
<dbReference type="RefSeq" id="WP_128467490.1">
    <property type="nucleotide sequence ID" value="NZ_CP035108.1"/>
</dbReference>
<feature type="transmembrane region" description="Helical" evidence="1">
    <location>
        <begin position="302"/>
        <end position="321"/>
    </location>
</feature>
<protein>
    <submittedName>
        <fullName evidence="2">Uncharacterized protein</fullName>
    </submittedName>
</protein>
<feature type="transmembrane region" description="Helical" evidence="1">
    <location>
        <begin position="156"/>
        <end position="176"/>
    </location>
</feature>
<feature type="transmembrane region" description="Helical" evidence="1">
    <location>
        <begin position="14"/>
        <end position="40"/>
    </location>
</feature>
<keyword evidence="1" id="KW-1133">Transmembrane helix</keyword>
<keyword evidence="1" id="KW-0812">Transmembrane</keyword>
<dbReference type="OrthoDB" id="9960601at2"/>
<feature type="transmembrane region" description="Helical" evidence="1">
    <location>
        <begin position="382"/>
        <end position="401"/>
    </location>
</feature>
<dbReference type="KEGG" id="gtl:EP073_12455"/>
<sequence length="461" mass="52472">MDISSSRNLSLITVLSYLFLLIIPFLMAVHYVFILLFLLYFAFVPFKLDLPIYLYSYFILYDLMTLLLLNSGSDFNSILFQAIMLIIISLYCLKYNVYNNNFFFVMLLITLVETVYGLTNSGSVVGAVAFIKNLLIFPALLILGYRTDLSSSKNNFWLFVVVMLLSFLVNGIQDIYGFEKFFLNFGYDIFYYSRNISGIGEIPIGIATYDIINQQTSHRMLGIFLSPDKAAYVMYGILLFLFIWIEKKLSVFLLMFISAFMVVPLYFFHVKAILLNLMVFFYSYFLIRIFNIQSLIKRTSVALFMIILMAIWALNAKVVAFSSSGAIQHVWGLFYPILNSLNSPVTFLMGNGIGTGGTVGQQGIVSELSKAARGGESFIGSLFYQMGLLGLLVYAALYLYLDRIFLKKSPYSYKILSSILLGVFISSMFSEPVLSIFQVSCYMLVIQYVIYKESICGNTRI</sequence>
<gene>
    <name evidence="2" type="ORF">EP073_12455</name>
</gene>
<proteinExistence type="predicted"/>
<accession>A0A3R5X4F1</accession>
<keyword evidence="1" id="KW-0472">Membrane</keyword>
<organism evidence="2 3">
    <name type="scientific">Geovibrio thiophilus</name>
    <dbReference type="NCBI Taxonomy" id="139438"/>
    <lineage>
        <taxon>Bacteria</taxon>
        <taxon>Pseudomonadati</taxon>
        <taxon>Deferribacterota</taxon>
        <taxon>Deferribacteres</taxon>
        <taxon>Deferribacterales</taxon>
        <taxon>Geovibrionaceae</taxon>
        <taxon>Geovibrio</taxon>
    </lineage>
</organism>
<feature type="transmembrane region" description="Helical" evidence="1">
    <location>
        <begin position="250"/>
        <end position="267"/>
    </location>
</feature>
<reference evidence="2 3" key="1">
    <citation type="submission" date="2019-01" db="EMBL/GenBank/DDBJ databases">
        <title>Geovibrio thiophilus DSM 11263, complete genome.</title>
        <authorList>
            <person name="Spring S."/>
            <person name="Bunk B."/>
            <person name="Sproer C."/>
        </authorList>
    </citation>
    <scope>NUCLEOTIDE SEQUENCE [LARGE SCALE GENOMIC DNA]</scope>
    <source>
        <strain evidence="2 3">DSM 11263</strain>
    </source>
</reference>
<feature type="transmembrane region" description="Helical" evidence="1">
    <location>
        <begin position="124"/>
        <end position="144"/>
    </location>
</feature>
<dbReference type="Proteomes" id="UP000287502">
    <property type="component" value="Chromosome"/>
</dbReference>
<evidence type="ECO:0000313" key="3">
    <source>
        <dbReference type="Proteomes" id="UP000287502"/>
    </source>
</evidence>
<feature type="transmembrane region" description="Helical" evidence="1">
    <location>
        <begin position="273"/>
        <end position="290"/>
    </location>
</feature>
<feature type="transmembrane region" description="Helical" evidence="1">
    <location>
        <begin position="100"/>
        <end position="118"/>
    </location>
</feature>
<dbReference type="AlphaFoldDB" id="A0A3R5X4F1"/>
<evidence type="ECO:0000313" key="2">
    <source>
        <dbReference type="EMBL" id="QAR34185.1"/>
    </source>
</evidence>
<dbReference type="EMBL" id="CP035108">
    <property type="protein sequence ID" value="QAR34185.1"/>
    <property type="molecule type" value="Genomic_DNA"/>
</dbReference>
<feature type="transmembrane region" description="Helical" evidence="1">
    <location>
        <begin position="229"/>
        <end position="245"/>
    </location>
</feature>
<name>A0A3R5X4F1_9BACT</name>